<dbReference type="PANTHER" id="PTHR23121">
    <property type="entry name" value="SODIUM-DEPENDENT GLUCOSE TRANSPORTER 1"/>
    <property type="match status" value="1"/>
</dbReference>
<feature type="transmembrane region" description="Helical" evidence="4">
    <location>
        <begin position="422"/>
        <end position="445"/>
    </location>
</feature>
<sequence>MPAVSLRILEKSQIFFPEMAKLSSQALRIIKTCNLYASCISSGIAMAVVGPCLLEFQEIVHTDAEHRALIYTGRSIGYLVGCLLGGALFDLTEKKQFLFTLLNFLLAISMFAVSWSRTVGILTGWFVLNGLTTGALDTGLNVCCLNLWGKECGPFYQALHFTYSFGSLLAPLIVAPFLGDYHHETFINGTPSFMNKTSMDLSINSTISSQSSEIPSLTYAYSIIGGYAFLVGISFLVVCIIAPLDVGINKSETNEMKQRNFAFVTVVVILAFLLLFIEIGTEIGYAQMLATYSVKGPLRLTPVVGSYITSSFWTSLTVSRFFAIFLAIKYSSLAVIVFDLIAFFAGAAVLQFLAASREWALWLASIFLGFGSASLYASLITWIERYITITNKMSGLFATGAAFGEMVIPYIISYFLEKVPEVLSYVVTASCMLSILLTVILYFILRTKQDKYIEKEGISKVVCVADSTG</sequence>
<keyword evidence="3 4" id="KW-0472">Membrane</keyword>
<protein>
    <submittedName>
        <fullName evidence="5">Sodium-dependent glucose transporter 1</fullName>
    </submittedName>
</protein>
<feature type="transmembrane region" description="Helical" evidence="4">
    <location>
        <begin position="333"/>
        <end position="353"/>
    </location>
</feature>
<dbReference type="OrthoDB" id="6365769at2759"/>
<feature type="transmembrane region" description="Helical" evidence="4">
    <location>
        <begin position="35"/>
        <end position="56"/>
    </location>
</feature>
<evidence type="ECO:0000313" key="6">
    <source>
        <dbReference type="Proteomes" id="UP000499080"/>
    </source>
</evidence>
<feature type="transmembrane region" description="Helical" evidence="4">
    <location>
        <begin position="122"/>
        <end position="148"/>
    </location>
</feature>
<name>A0A4Y2ISI9_ARAVE</name>
<feature type="transmembrane region" description="Helical" evidence="4">
    <location>
        <begin position="219"/>
        <end position="241"/>
    </location>
</feature>
<feature type="transmembrane region" description="Helical" evidence="4">
    <location>
        <begin position="359"/>
        <end position="383"/>
    </location>
</feature>
<feature type="transmembrane region" description="Helical" evidence="4">
    <location>
        <begin position="395"/>
        <end position="416"/>
    </location>
</feature>
<feature type="transmembrane region" description="Helical" evidence="4">
    <location>
        <begin position="160"/>
        <end position="179"/>
    </location>
</feature>
<accession>A0A4Y2ISI9</accession>
<dbReference type="Gene3D" id="1.20.1250.20">
    <property type="entry name" value="MFS general substrate transporter like domains"/>
    <property type="match status" value="2"/>
</dbReference>
<evidence type="ECO:0000256" key="3">
    <source>
        <dbReference type="ARBA" id="ARBA00023136"/>
    </source>
</evidence>
<organism evidence="5 6">
    <name type="scientific">Araneus ventricosus</name>
    <name type="common">Orbweaver spider</name>
    <name type="synonym">Epeira ventricosa</name>
    <dbReference type="NCBI Taxonomy" id="182803"/>
    <lineage>
        <taxon>Eukaryota</taxon>
        <taxon>Metazoa</taxon>
        <taxon>Ecdysozoa</taxon>
        <taxon>Arthropoda</taxon>
        <taxon>Chelicerata</taxon>
        <taxon>Arachnida</taxon>
        <taxon>Araneae</taxon>
        <taxon>Araneomorphae</taxon>
        <taxon>Entelegynae</taxon>
        <taxon>Araneoidea</taxon>
        <taxon>Araneidae</taxon>
        <taxon>Araneus</taxon>
    </lineage>
</organism>
<dbReference type="EMBL" id="BGPR01002907">
    <property type="protein sequence ID" value="GBM80848.1"/>
    <property type="molecule type" value="Genomic_DNA"/>
</dbReference>
<keyword evidence="6" id="KW-1185">Reference proteome</keyword>
<keyword evidence="5" id="KW-0813">Transport</keyword>
<feature type="transmembrane region" description="Helical" evidence="4">
    <location>
        <begin position="96"/>
        <end position="116"/>
    </location>
</feature>
<feature type="transmembrane region" description="Helical" evidence="4">
    <location>
        <begin position="261"/>
        <end position="286"/>
    </location>
</feature>
<feature type="transmembrane region" description="Helical" evidence="4">
    <location>
        <begin position="68"/>
        <end position="89"/>
    </location>
</feature>
<dbReference type="InterPro" id="IPR036259">
    <property type="entry name" value="MFS_trans_sf"/>
</dbReference>
<keyword evidence="1 4" id="KW-0812">Transmembrane</keyword>
<evidence type="ECO:0000256" key="4">
    <source>
        <dbReference type="SAM" id="Phobius"/>
    </source>
</evidence>
<evidence type="ECO:0000256" key="2">
    <source>
        <dbReference type="ARBA" id="ARBA00022989"/>
    </source>
</evidence>
<comment type="caution">
    <text evidence="5">The sequence shown here is derived from an EMBL/GenBank/DDBJ whole genome shotgun (WGS) entry which is preliminary data.</text>
</comment>
<dbReference type="AlphaFoldDB" id="A0A4Y2ISI9"/>
<gene>
    <name evidence="5" type="primary">mfsd4b_1</name>
    <name evidence="5" type="ORF">AVEN_219589_1</name>
</gene>
<evidence type="ECO:0000256" key="1">
    <source>
        <dbReference type="ARBA" id="ARBA00022692"/>
    </source>
</evidence>
<keyword evidence="5" id="KW-0762">Sugar transport</keyword>
<dbReference type="SUPFAM" id="SSF103473">
    <property type="entry name" value="MFS general substrate transporter"/>
    <property type="match status" value="1"/>
</dbReference>
<feature type="transmembrane region" description="Helical" evidence="4">
    <location>
        <begin position="306"/>
        <end position="326"/>
    </location>
</feature>
<dbReference type="Proteomes" id="UP000499080">
    <property type="component" value="Unassembled WGS sequence"/>
</dbReference>
<reference evidence="5 6" key="1">
    <citation type="journal article" date="2019" name="Sci. Rep.">
        <title>Orb-weaving spider Araneus ventricosus genome elucidates the spidroin gene catalogue.</title>
        <authorList>
            <person name="Kono N."/>
            <person name="Nakamura H."/>
            <person name="Ohtoshi R."/>
            <person name="Moran D.A.P."/>
            <person name="Shinohara A."/>
            <person name="Yoshida Y."/>
            <person name="Fujiwara M."/>
            <person name="Mori M."/>
            <person name="Tomita M."/>
            <person name="Arakawa K."/>
        </authorList>
    </citation>
    <scope>NUCLEOTIDE SEQUENCE [LARGE SCALE GENOMIC DNA]</scope>
</reference>
<evidence type="ECO:0000313" key="5">
    <source>
        <dbReference type="EMBL" id="GBM80848.1"/>
    </source>
</evidence>
<keyword evidence="2 4" id="KW-1133">Transmembrane helix</keyword>
<proteinExistence type="predicted"/>
<dbReference type="PANTHER" id="PTHR23121:SF9">
    <property type="entry name" value="SODIUM-DEPENDENT GLUCOSE TRANSPORTER 1"/>
    <property type="match status" value="1"/>
</dbReference>